<evidence type="ECO:0000259" key="2">
    <source>
        <dbReference type="Pfam" id="PF07853"/>
    </source>
</evidence>
<dbReference type="PANTHER" id="PTHR37810">
    <property type="entry name" value="IMMUNITY PROTEIN SDPI"/>
    <property type="match status" value="1"/>
</dbReference>
<evidence type="ECO:0000313" key="3">
    <source>
        <dbReference type="EMBL" id="MCS0656639.1"/>
    </source>
</evidence>
<dbReference type="RefSeq" id="WP_258809821.1">
    <property type="nucleotide sequence ID" value="NZ_JANUGU010000001.1"/>
</dbReference>
<evidence type="ECO:0000256" key="1">
    <source>
        <dbReference type="SAM" id="Phobius"/>
    </source>
</evidence>
<dbReference type="Proteomes" id="UP001204621">
    <property type="component" value="Unassembled WGS sequence"/>
</dbReference>
<dbReference type="EMBL" id="JANUGU010000001">
    <property type="protein sequence ID" value="MCS0656639.1"/>
    <property type="molecule type" value="Genomic_DNA"/>
</dbReference>
<feature type="domain" description="DUF1648" evidence="2">
    <location>
        <begin position="11"/>
        <end position="57"/>
    </location>
</feature>
<dbReference type="PIRSF" id="PIRSF038959">
    <property type="entry name" value="SdpI"/>
    <property type="match status" value="1"/>
</dbReference>
<feature type="transmembrane region" description="Helical" evidence="1">
    <location>
        <begin position="116"/>
        <end position="133"/>
    </location>
</feature>
<sequence length="215" mass="23700">MKNRYLILSLLLIVASFGATLALYGQLPEQVPLHWNAHGEIDRYGGRGSIFMMPGMMAFMLALLAVLPKVSPQRFSVDAFSDTYWYCALLIEGLLGCLHGLIMAGTLDHDFDTGRWLLATTALFLALLGNVMGKVRRNFWIGVRTPWTLANDRVWYATHRLAAKLMVGCSALAIVAALANLRLVAVVLLMAGPLVPAVYSLLYYKRLERSGGLEA</sequence>
<dbReference type="InterPro" id="IPR012867">
    <property type="entry name" value="DUF1648"/>
</dbReference>
<comment type="caution">
    <text evidence="3">The sequence shown here is derived from an EMBL/GenBank/DDBJ whole genome shotgun (WGS) entry which is preliminary data.</text>
</comment>
<dbReference type="Pfam" id="PF13630">
    <property type="entry name" value="SdpI"/>
    <property type="match status" value="1"/>
</dbReference>
<dbReference type="InterPro" id="IPR026272">
    <property type="entry name" value="SdpI"/>
</dbReference>
<name>A0ABT2CRN7_9BURK</name>
<keyword evidence="4" id="KW-1185">Reference proteome</keyword>
<dbReference type="PANTHER" id="PTHR37810:SF5">
    <property type="entry name" value="IMMUNITY PROTEIN SDPI"/>
    <property type="match status" value="1"/>
</dbReference>
<feature type="transmembrane region" description="Helical" evidence="1">
    <location>
        <begin position="183"/>
        <end position="204"/>
    </location>
</feature>
<keyword evidence="1" id="KW-0472">Membrane</keyword>
<evidence type="ECO:0000313" key="4">
    <source>
        <dbReference type="Proteomes" id="UP001204621"/>
    </source>
</evidence>
<reference evidence="3 4" key="1">
    <citation type="submission" date="2022-08" db="EMBL/GenBank/DDBJ databases">
        <title>Reclassification of Massilia species as members of the genera Telluria, Duganella, Pseudoduganella, Mokoshia gen. nov. and Zemynaea gen. nov. using orthogonal and non-orthogonal genome-based approaches.</title>
        <authorList>
            <person name="Bowman J.P."/>
        </authorList>
    </citation>
    <scope>NUCLEOTIDE SEQUENCE [LARGE SCALE GENOMIC DNA]</scope>
    <source>
        <strain evidence="3 4">JCM 31606</strain>
    </source>
</reference>
<dbReference type="InterPro" id="IPR025962">
    <property type="entry name" value="SdpI/YhfL"/>
</dbReference>
<feature type="transmembrane region" description="Helical" evidence="1">
    <location>
        <begin position="83"/>
        <end position="104"/>
    </location>
</feature>
<protein>
    <submittedName>
        <fullName evidence="3">DUF1648 domain-containing protein</fullName>
    </submittedName>
</protein>
<feature type="transmembrane region" description="Helical" evidence="1">
    <location>
        <begin position="50"/>
        <end position="71"/>
    </location>
</feature>
<proteinExistence type="predicted"/>
<organism evidence="3 4">
    <name type="scientific">Massilia terrae</name>
    <dbReference type="NCBI Taxonomy" id="1811224"/>
    <lineage>
        <taxon>Bacteria</taxon>
        <taxon>Pseudomonadati</taxon>
        <taxon>Pseudomonadota</taxon>
        <taxon>Betaproteobacteria</taxon>
        <taxon>Burkholderiales</taxon>
        <taxon>Oxalobacteraceae</taxon>
        <taxon>Telluria group</taxon>
        <taxon>Massilia</taxon>
    </lineage>
</organism>
<dbReference type="Pfam" id="PF07853">
    <property type="entry name" value="DUF1648"/>
    <property type="match status" value="1"/>
</dbReference>
<accession>A0ABT2CRN7</accession>
<keyword evidence="1" id="KW-0812">Transmembrane</keyword>
<feature type="transmembrane region" description="Helical" evidence="1">
    <location>
        <begin position="154"/>
        <end position="177"/>
    </location>
</feature>
<gene>
    <name evidence="3" type="ORF">NX778_00975</name>
</gene>
<keyword evidence="1" id="KW-1133">Transmembrane helix</keyword>